<evidence type="ECO:0000313" key="2">
    <source>
        <dbReference type="Proteomes" id="UP000270673"/>
    </source>
</evidence>
<dbReference type="EMBL" id="CP032819">
    <property type="protein sequence ID" value="AZS30271.1"/>
    <property type="molecule type" value="Genomic_DNA"/>
</dbReference>
<dbReference type="PROSITE" id="PS51257">
    <property type="entry name" value="PROKAR_LIPOPROTEIN"/>
    <property type="match status" value="1"/>
</dbReference>
<reference evidence="1 2" key="1">
    <citation type="submission" date="2018-10" db="EMBL/GenBank/DDBJ databases">
        <title>Butyricimonas faecalis sp. nov., isolated from human faeces and emended description of the genus Butyricimonas.</title>
        <authorList>
            <person name="Le Roy T."/>
            <person name="Van der Smissen P."/>
            <person name="Paquot A."/>
            <person name="Delzenne N."/>
            <person name="Muccioli G."/>
            <person name="Collet J.-F."/>
            <person name="Cani P.D."/>
        </authorList>
    </citation>
    <scope>NUCLEOTIDE SEQUENCE [LARGE SCALE GENOMIC DNA]</scope>
    <source>
        <strain evidence="1 2">H184</strain>
    </source>
</reference>
<evidence type="ECO:0000313" key="1">
    <source>
        <dbReference type="EMBL" id="AZS30271.1"/>
    </source>
</evidence>
<name>A0A3Q9INV8_9BACT</name>
<sequence length="329" mass="38918">MRYFLIIILGLFLWTGCNDDDEKLTPSTEPEFRYVLPQGDHDYDTKIVSWYEDCGIYFLYKFENKDVYYNENDRWAGFVEDTSRINESELVFYNPGLRVELPDEEYVGKQLEWIEKLFLNHYSRELLKKKMVKKVILAKNVTYCRRLGNNILSEQERDYFNNIANTLIFSHGDASVENLANEDMLEMKNDLHTWMLTEKLVDDYPMAELEDFLSVTDYSKTLSADYYEEWVSEGWLGRLANFEEEAKRTDVRTYLEMIITTPKEILEIDVNSVSRQDPLFWVIRNYDYAGFLHPSKDVAGNIKKKYDLIVAAFKDWGVDLPAIGDLYYE</sequence>
<dbReference type="Gene3D" id="3.40.390.70">
    <property type="match status" value="1"/>
</dbReference>
<dbReference type="AlphaFoldDB" id="A0A3Q9INV8"/>
<proteinExistence type="predicted"/>
<organism evidence="1 2">
    <name type="scientific">Butyricimonas faecalis</name>
    <dbReference type="NCBI Taxonomy" id="2093856"/>
    <lineage>
        <taxon>Bacteria</taxon>
        <taxon>Pseudomonadati</taxon>
        <taxon>Bacteroidota</taxon>
        <taxon>Bacteroidia</taxon>
        <taxon>Bacteroidales</taxon>
        <taxon>Odoribacteraceae</taxon>
        <taxon>Butyricimonas</taxon>
    </lineage>
</organism>
<accession>A0A3Q9INV8</accession>
<gene>
    <name evidence="1" type="ORF">D8S85_12430</name>
</gene>
<dbReference type="RefSeq" id="WP_127075147.1">
    <property type="nucleotide sequence ID" value="NZ_CP032819.1"/>
</dbReference>
<dbReference type="Proteomes" id="UP000270673">
    <property type="component" value="Chromosome"/>
</dbReference>
<dbReference type="OrthoDB" id="954262at2"/>
<protein>
    <submittedName>
        <fullName evidence="1">Uncharacterized protein</fullName>
    </submittedName>
</protein>
<keyword evidence="2" id="KW-1185">Reference proteome</keyword>
<dbReference type="KEGG" id="buy:D8S85_12430"/>